<dbReference type="Pfam" id="PF00132">
    <property type="entry name" value="Hexapep"/>
    <property type="match status" value="1"/>
</dbReference>
<dbReference type="CDD" id="cd04647">
    <property type="entry name" value="LbH_MAT_like"/>
    <property type="match status" value="1"/>
</dbReference>
<evidence type="ECO:0000313" key="3">
    <source>
        <dbReference type="EMBL" id="HFK23283.1"/>
    </source>
</evidence>
<proteinExistence type="predicted"/>
<evidence type="ECO:0000256" key="2">
    <source>
        <dbReference type="ARBA" id="ARBA00022737"/>
    </source>
</evidence>
<gene>
    <name evidence="3" type="ORF">ENS15_01310</name>
</gene>
<dbReference type="Pfam" id="PF14602">
    <property type="entry name" value="Hexapep_2"/>
    <property type="match status" value="1"/>
</dbReference>
<evidence type="ECO:0000256" key="1">
    <source>
        <dbReference type="ARBA" id="ARBA00022679"/>
    </source>
</evidence>
<accession>A0A7C3N7L2</accession>
<keyword evidence="3" id="KW-0012">Acyltransferase</keyword>
<dbReference type="InterPro" id="IPR018357">
    <property type="entry name" value="Hexapep_transf_CS"/>
</dbReference>
<keyword evidence="2" id="KW-0677">Repeat</keyword>
<dbReference type="PANTHER" id="PTHR23416">
    <property type="entry name" value="SIALIC ACID SYNTHASE-RELATED"/>
    <property type="match status" value="1"/>
</dbReference>
<dbReference type="InterPro" id="IPR011004">
    <property type="entry name" value="Trimer_LpxA-like_sf"/>
</dbReference>
<dbReference type="InterPro" id="IPR001451">
    <property type="entry name" value="Hexapep"/>
</dbReference>
<sequence length="197" mass="22506">MNFIIVNLGKIFYLVKRFSNYCLKNYQKGKFKGIGKNVYIGDYCHFTEKNIIIGDNVYIGRNCIFQSTHGLIKIGNNVMIGPGCHIHGGNHEFKKIGYYINEITKNNNCWDGEIVIEEDCWIGANTIILKGAKIGKGSVIGAGSIINREVPPYSLYVGSPPMNIKIKKRFSEEEIKEHENILLMRKNEKETNYFNNF</sequence>
<dbReference type="Gene3D" id="2.160.10.10">
    <property type="entry name" value="Hexapeptide repeat proteins"/>
    <property type="match status" value="1"/>
</dbReference>
<organism evidence="3">
    <name type="scientific">candidate division WOR-3 bacterium</name>
    <dbReference type="NCBI Taxonomy" id="2052148"/>
    <lineage>
        <taxon>Bacteria</taxon>
        <taxon>Bacteria division WOR-3</taxon>
    </lineage>
</organism>
<protein>
    <submittedName>
        <fullName evidence="3">Acyltransferase</fullName>
    </submittedName>
</protein>
<comment type="caution">
    <text evidence="3">The sequence shown here is derived from an EMBL/GenBank/DDBJ whole genome shotgun (WGS) entry which is preliminary data.</text>
</comment>
<dbReference type="AlphaFoldDB" id="A0A7C3N7L2"/>
<keyword evidence="1 3" id="KW-0808">Transferase</keyword>
<name>A0A7C3N7L2_UNCW3</name>
<dbReference type="GO" id="GO:0016746">
    <property type="term" value="F:acyltransferase activity"/>
    <property type="evidence" value="ECO:0007669"/>
    <property type="project" value="UniProtKB-KW"/>
</dbReference>
<dbReference type="EMBL" id="DSTT01000001">
    <property type="protein sequence ID" value="HFK23283.1"/>
    <property type="molecule type" value="Genomic_DNA"/>
</dbReference>
<dbReference type="SUPFAM" id="SSF51161">
    <property type="entry name" value="Trimeric LpxA-like enzymes"/>
    <property type="match status" value="1"/>
</dbReference>
<dbReference type="PROSITE" id="PS00101">
    <property type="entry name" value="HEXAPEP_TRANSFERASES"/>
    <property type="match status" value="1"/>
</dbReference>
<dbReference type="InterPro" id="IPR051159">
    <property type="entry name" value="Hexapeptide_acetyltransf"/>
</dbReference>
<reference evidence="3" key="1">
    <citation type="journal article" date="2020" name="mSystems">
        <title>Genome- and Community-Level Interaction Insights into Carbon Utilization and Element Cycling Functions of Hydrothermarchaeota in Hydrothermal Sediment.</title>
        <authorList>
            <person name="Zhou Z."/>
            <person name="Liu Y."/>
            <person name="Xu W."/>
            <person name="Pan J."/>
            <person name="Luo Z.H."/>
            <person name="Li M."/>
        </authorList>
    </citation>
    <scope>NUCLEOTIDE SEQUENCE [LARGE SCALE GENOMIC DNA]</scope>
    <source>
        <strain evidence="3">SpSt-464</strain>
    </source>
</reference>